<dbReference type="EMBL" id="BTSX01000005">
    <property type="protein sequence ID" value="GMS98493.1"/>
    <property type="molecule type" value="Genomic_DNA"/>
</dbReference>
<evidence type="ECO:0000313" key="1">
    <source>
        <dbReference type="EMBL" id="GMS98493.1"/>
    </source>
</evidence>
<accession>A0AAV5TWU1</accession>
<feature type="non-terminal residue" evidence="1">
    <location>
        <position position="72"/>
    </location>
</feature>
<gene>
    <name evidence="1" type="ORF">PENTCL1PPCAC_20668</name>
</gene>
<comment type="caution">
    <text evidence="1">The sequence shown here is derived from an EMBL/GenBank/DDBJ whole genome shotgun (WGS) entry which is preliminary data.</text>
</comment>
<feature type="non-terminal residue" evidence="1">
    <location>
        <position position="1"/>
    </location>
</feature>
<dbReference type="AlphaFoldDB" id="A0AAV5TWU1"/>
<protein>
    <submittedName>
        <fullName evidence="1">Uncharacterized protein</fullName>
    </submittedName>
</protein>
<proteinExistence type="predicted"/>
<dbReference type="Proteomes" id="UP001432027">
    <property type="component" value="Unassembled WGS sequence"/>
</dbReference>
<evidence type="ECO:0000313" key="2">
    <source>
        <dbReference type="Proteomes" id="UP001432027"/>
    </source>
</evidence>
<organism evidence="1 2">
    <name type="scientific">Pristionchus entomophagus</name>
    <dbReference type="NCBI Taxonomy" id="358040"/>
    <lineage>
        <taxon>Eukaryota</taxon>
        <taxon>Metazoa</taxon>
        <taxon>Ecdysozoa</taxon>
        <taxon>Nematoda</taxon>
        <taxon>Chromadorea</taxon>
        <taxon>Rhabditida</taxon>
        <taxon>Rhabditina</taxon>
        <taxon>Diplogasteromorpha</taxon>
        <taxon>Diplogasteroidea</taxon>
        <taxon>Neodiplogasteridae</taxon>
        <taxon>Pristionchus</taxon>
    </lineage>
</organism>
<sequence length="72" mass="7915">SQVTDASSWCPSSSNERVRSMLQGKQTCQFCNVCGTLDRPDVVAELQQKVVNESGDERCDTTADTQTVAFRV</sequence>
<name>A0AAV5TWU1_9BILA</name>
<keyword evidence="2" id="KW-1185">Reference proteome</keyword>
<reference evidence="1" key="1">
    <citation type="submission" date="2023-10" db="EMBL/GenBank/DDBJ databases">
        <title>Genome assembly of Pristionchus species.</title>
        <authorList>
            <person name="Yoshida K."/>
            <person name="Sommer R.J."/>
        </authorList>
    </citation>
    <scope>NUCLEOTIDE SEQUENCE</scope>
    <source>
        <strain evidence="1">RS0144</strain>
    </source>
</reference>